<proteinExistence type="predicted"/>
<protein>
    <submittedName>
        <fullName evidence="2">Uncharacterized protein</fullName>
    </submittedName>
</protein>
<feature type="region of interest" description="Disordered" evidence="1">
    <location>
        <begin position="33"/>
        <end position="83"/>
    </location>
</feature>
<dbReference type="EMBL" id="CAXAJV020001288">
    <property type="protein sequence ID" value="CAL7938512.1"/>
    <property type="molecule type" value="Genomic_DNA"/>
</dbReference>
<reference evidence="2 3" key="1">
    <citation type="submission" date="2024-08" db="EMBL/GenBank/DDBJ databases">
        <authorList>
            <person name="Will J Nash"/>
            <person name="Angela Man"/>
            <person name="Seanna McTaggart"/>
            <person name="Kendall Baker"/>
            <person name="Tom Barker"/>
            <person name="Leah Catchpole"/>
            <person name="Alex Durrant"/>
            <person name="Karim Gharbi"/>
            <person name="Naomi Irish"/>
            <person name="Gemy Kaithakottil"/>
            <person name="Debby Ku"/>
            <person name="Aaliyah Providence"/>
            <person name="Felix Shaw"/>
            <person name="David Swarbreck"/>
            <person name="Chris Watkins"/>
            <person name="Ann M. McCartney"/>
            <person name="Giulio Formenti"/>
            <person name="Alice Mouton"/>
            <person name="Noel Vella"/>
            <person name="Bjorn M von Reumont"/>
            <person name="Adriana Vella"/>
            <person name="Wilfried Haerty"/>
        </authorList>
    </citation>
    <scope>NUCLEOTIDE SEQUENCE [LARGE SCALE GENOMIC DNA]</scope>
</reference>
<organism evidence="2 3">
    <name type="scientific">Xylocopa violacea</name>
    <name type="common">Violet carpenter bee</name>
    <name type="synonym">Apis violacea</name>
    <dbReference type="NCBI Taxonomy" id="135666"/>
    <lineage>
        <taxon>Eukaryota</taxon>
        <taxon>Metazoa</taxon>
        <taxon>Ecdysozoa</taxon>
        <taxon>Arthropoda</taxon>
        <taxon>Hexapoda</taxon>
        <taxon>Insecta</taxon>
        <taxon>Pterygota</taxon>
        <taxon>Neoptera</taxon>
        <taxon>Endopterygota</taxon>
        <taxon>Hymenoptera</taxon>
        <taxon>Apocrita</taxon>
        <taxon>Aculeata</taxon>
        <taxon>Apoidea</taxon>
        <taxon>Anthophila</taxon>
        <taxon>Apidae</taxon>
        <taxon>Xylocopa</taxon>
        <taxon>Xylocopa</taxon>
    </lineage>
</organism>
<keyword evidence="3" id="KW-1185">Reference proteome</keyword>
<comment type="caution">
    <text evidence="2">The sequence shown here is derived from an EMBL/GenBank/DDBJ whole genome shotgun (WGS) entry which is preliminary data.</text>
</comment>
<feature type="compositionally biased region" description="Polar residues" evidence="1">
    <location>
        <begin position="40"/>
        <end position="55"/>
    </location>
</feature>
<gene>
    <name evidence="2" type="ORF">XYLVIOL_LOCUS3324</name>
</gene>
<sequence length="187" mass="20954">MVFACAATRKEDLERAAELAVEKAAERAAERAVEKALESGNMTTESKTVRESYSSVRKVPYSEDSATYVGRSSPVENKSEPENDFGDWIEPAGWFRSNSFKGWTSRIGSGGWRRVPRSYDSGVSWQRVPYLVDVLANVPVEKKVPYEVKMERPVPYKVEAKASISQPCIVDKAVFYEVKVPVKVPEP</sequence>
<evidence type="ECO:0000256" key="1">
    <source>
        <dbReference type="SAM" id="MobiDB-lite"/>
    </source>
</evidence>
<name>A0ABP1NF66_XYLVO</name>
<accession>A0ABP1NF66</accession>
<dbReference type="Proteomes" id="UP001642520">
    <property type="component" value="Unassembled WGS sequence"/>
</dbReference>
<evidence type="ECO:0000313" key="2">
    <source>
        <dbReference type="EMBL" id="CAL7938512.1"/>
    </source>
</evidence>
<evidence type="ECO:0000313" key="3">
    <source>
        <dbReference type="Proteomes" id="UP001642520"/>
    </source>
</evidence>